<organism evidence="7 8">
    <name type="scientific">Solanum tuberosum</name>
    <name type="common">Potato</name>
    <dbReference type="NCBI Taxonomy" id="4113"/>
    <lineage>
        <taxon>Eukaryota</taxon>
        <taxon>Viridiplantae</taxon>
        <taxon>Streptophyta</taxon>
        <taxon>Embryophyta</taxon>
        <taxon>Tracheophyta</taxon>
        <taxon>Spermatophyta</taxon>
        <taxon>Magnoliopsida</taxon>
        <taxon>eudicotyledons</taxon>
        <taxon>Gunneridae</taxon>
        <taxon>Pentapetalae</taxon>
        <taxon>asterids</taxon>
        <taxon>lamiids</taxon>
        <taxon>Solanales</taxon>
        <taxon>Solanaceae</taxon>
        <taxon>Solanoideae</taxon>
        <taxon>Solaneae</taxon>
        <taxon>Solanum</taxon>
    </lineage>
</organism>
<feature type="region of interest" description="Disordered" evidence="5">
    <location>
        <begin position="225"/>
        <end position="299"/>
    </location>
</feature>
<dbReference type="InterPro" id="IPR017907">
    <property type="entry name" value="Znf_RING_CS"/>
</dbReference>
<evidence type="ECO:0000256" key="1">
    <source>
        <dbReference type="ARBA" id="ARBA00022723"/>
    </source>
</evidence>
<feature type="compositionally biased region" description="Basic and acidic residues" evidence="5">
    <location>
        <begin position="240"/>
        <end position="251"/>
    </location>
</feature>
<feature type="domain" description="RING-type" evidence="6">
    <location>
        <begin position="19"/>
        <end position="60"/>
    </location>
</feature>
<sequence length="433" mass="48072">MPNQVVKVKWEKIAACITCPLCHKLFRDATTISECLHTFCRKCIYKKLSDEETECCPICNIDLGCVPLEKLRPDHNLQDIRAKIFPYKRQKVQAPEVVPSVTPPIRRKERSLSSLVVSTPRVSTQTGTTGRRSKSVARKALRGSTFSVEKPVRKEGSSGEDQLDSASSPETLNKFTQNIRQNSSSAELFGQPTPDNETENGMDLWEGQVDLWKPLNCLVEAANRSKSAKFTSPGSTAKSEYLHSLDNEAHVRKNKVKKHGLETKVQDNKNNSGPAHLGSDKPKKMRRNSQKKASESGGFSISPQTVLDVIATKCERRNNPIWFSLVASEDQEGDAPLPQISAGYLRIKNGNVPVSYIQKYLTKKLDLSSEDEVEIRCMGQLIAPTLQVNTLVDMWLETTTPESVPVITGSSAKDFVMVLSYAHKVLVPVHPAS</sequence>
<feature type="region of interest" description="Disordered" evidence="5">
    <location>
        <begin position="109"/>
        <end position="170"/>
    </location>
</feature>
<dbReference type="CDD" id="cd16525">
    <property type="entry name" value="RING-HC_PCGF"/>
    <property type="match status" value="1"/>
</dbReference>
<dbReference type="EMBL" id="JAIVGD010000019">
    <property type="protein sequence ID" value="KAH0751149.1"/>
    <property type="molecule type" value="Genomic_DNA"/>
</dbReference>
<feature type="region of interest" description="Disordered" evidence="5">
    <location>
        <begin position="181"/>
        <end position="200"/>
    </location>
</feature>
<evidence type="ECO:0000256" key="4">
    <source>
        <dbReference type="PROSITE-ProRule" id="PRU00175"/>
    </source>
</evidence>
<accession>A0ABQ7UQ35</accession>
<proteinExistence type="predicted"/>
<keyword evidence="2 4" id="KW-0863">Zinc-finger</keyword>
<evidence type="ECO:0000256" key="5">
    <source>
        <dbReference type="SAM" id="MobiDB-lite"/>
    </source>
</evidence>
<reference evidence="7 8" key="1">
    <citation type="journal article" date="2021" name="bioRxiv">
        <title>Chromosome-scale and haplotype-resolved genome assembly of a tetraploid potato cultivar.</title>
        <authorList>
            <person name="Sun H."/>
            <person name="Jiao W.-B."/>
            <person name="Krause K."/>
            <person name="Campoy J.A."/>
            <person name="Goel M."/>
            <person name="Folz-Donahue K."/>
            <person name="Kukat C."/>
            <person name="Huettel B."/>
            <person name="Schneeberger K."/>
        </authorList>
    </citation>
    <scope>NUCLEOTIDE SEQUENCE [LARGE SCALE GENOMIC DNA]</scope>
    <source>
        <strain evidence="7">SolTubOtavaFocal</strain>
        <tissue evidence="7">Leaves</tissue>
    </source>
</reference>
<comment type="caution">
    <text evidence="7">The sequence shown here is derived from an EMBL/GenBank/DDBJ whole genome shotgun (WGS) entry which is preliminary data.</text>
</comment>
<dbReference type="PANTHER" id="PTHR46293:SF1">
    <property type="entry name" value="OS03G0632800 PROTEIN"/>
    <property type="match status" value="1"/>
</dbReference>
<gene>
    <name evidence="7" type="ORF">KY290_030381</name>
</gene>
<evidence type="ECO:0000313" key="8">
    <source>
        <dbReference type="Proteomes" id="UP000826656"/>
    </source>
</evidence>
<dbReference type="Pfam" id="PF13923">
    <property type="entry name" value="zf-C3HC4_2"/>
    <property type="match status" value="1"/>
</dbReference>
<dbReference type="SMART" id="SM00184">
    <property type="entry name" value="RING"/>
    <property type="match status" value="1"/>
</dbReference>
<feature type="compositionally biased region" description="Basic residues" evidence="5">
    <location>
        <begin position="131"/>
        <end position="141"/>
    </location>
</feature>
<dbReference type="PANTHER" id="PTHR46293">
    <property type="entry name" value="E3 UBIQUITIN PROTEIN LIGASE DRIP1"/>
    <property type="match status" value="1"/>
</dbReference>
<feature type="compositionally biased region" description="Polar residues" evidence="5">
    <location>
        <begin position="225"/>
        <end position="238"/>
    </location>
</feature>
<protein>
    <recommendedName>
        <fullName evidence="6">RING-type domain-containing protein</fullName>
    </recommendedName>
</protein>
<name>A0ABQ7UQ35_SOLTU</name>
<dbReference type="PROSITE" id="PS00518">
    <property type="entry name" value="ZF_RING_1"/>
    <property type="match status" value="1"/>
</dbReference>
<keyword evidence="1" id="KW-0479">Metal-binding</keyword>
<dbReference type="Gene3D" id="3.30.40.10">
    <property type="entry name" value="Zinc/RING finger domain, C3HC4 (zinc finger)"/>
    <property type="match status" value="1"/>
</dbReference>
<dbReference type="InterPro" id="IPR001841">
    <property type="entry name" value="Znf_RING"/>
</dbReference>
<evidence type="ECO:0000256" key="2">
    <source>
        <dbReference type="ARBA" id="ARBA00022771"/>
    </source>
</evidence>
<keyword evidence="8" id="KW-1185">Reference proteome</keyword>
<dbReference type="SUPFAM" id="SSF57850">
    <property type="entry name" value="RING/U-box"/>
    <property type="match status" value="1"/>
</dbReference>
<keyword evidence="3" id="KW-0862">Zinc</keyword>
<evidence type="ECO:0000259" key="6">
    <source>
        <dbReference type="PROSITE" id="PS50089"/>
    </source>
</evidence>
<evidence type="ECO:0000313" key="7">
    <source>
        <dbReference type="EMBL" id="KAH0751149.1"/>
    </source>
</evidence>
<evidence type="ECO:0000256" key="3">
    <source>
        <dbReference type="ARBA" id="ARBA00022833"/>
    </source>
</evidence>
<feature type="compositionally biased region" description="Polar residues" evidence="5">
    <location>
        <begin position="112"/>
        <end position="130"/>
    </location>
</feature>
<dbReference type="PROSITE" id="PS50089">
    <property type="entry name" value="ZF_RING_2"/>
    <property type="match status" value="1"/>
</dbReference>
<dbReference type="InterPro" id="IPR013083">
    <property type="entry name" value="Znf_RING/FYVE/PHD"/>
</dbReference>
<dbReference type="InterPro" id="IPR044807">
    <property type="entry name" value="DRIP1-like"/>
</dbReference>
<dbReference type="Proteomes" id="UP000826656">
    <property type="component" value="Unassembled WGS sequence"/>
</dbReference>